<protein>
    <recommendedName>
        <fullName evidence="1">Thioredoxin-like fold domain-containing protein</fullName>
    </recommendedName>
</protein>
<dbReference type="Gene3D" id="2.120.10.30">
    <property type="entry name" value="TolB, C-terminal domain"/>
    <property type="match status" value="2"/>
</dbReference>
<dbReference type="InterPro" id="IPR012336">
    <property type="entry name" value="Thioredoxin-like_fold"/>
</dbReference>
<evidence type="ECO:0000313" key="2">
    <source>
        <dbReference type="EMBL" id="VAW81055.1"/>
    </source>
</evidence>
<accession>A0A3B0YJG4</accession>
<dbReference type="PANTHER" id="PTHR46388:SF2">
    <property type="entry name" value="NHL REPEAT-CONTAINING PROTEIN 2"/>
    <property type="match status" value="1"/>
</dbReference>
<feature type="domain" description="Thioredoxin-like fold" evidence="1">
    <location>
        <begin position="31"/>
        <end position="125"/>
    </location>
</feature>
<gene>
    <name evidence="2" type="ORF">MNBD_GAMMA12-3414</name>
</gene>
<organism evidence="2">
    <name type="scientific">hydrothermal vent metagenome</name>
    <dbReference type="NCBI Taxonomy" id="652676"/>
    <lineage>
        <taxon>unclassified sequences</taxon>
        <taxon>metagenomes</taxon>
        <taxon>ecological metagenomes</taxon>
    </lineage>
</organism>
<sequence>MATSRIKAPEFPESTEWINTEQPVLLSNYRGKVILLDFWSYCQVSCLQSQIDLQYLESKFSDGLVVIGIHSPKFSHEHERYAVEQAIGRQQVRHPVINDSSYAMWKRFRIKQAPTLVIIDTEGYILGALSGIGRRQQVEGLIHNNLMHAEIKDTRNTTPFPFKSPSSSAKVLSYPGQVLATADRIYISDSGHNRVLECNHEGKITRRFGTSIPGHLDGELEEASFSNPQGLEKIGDYLFVADTGNHSIRRIHIPRGDVNTVIGNGRPATVTAQDYSDPAVAQLNCPWALHHHKGSLYISLAGSHQVWRWQMSMNHLGPVVGNGKEGLRDGISTESEFAQPCGISSRSEGLYIADASSSAIRSVRMPDIKVTTLIGTSVNDFGHIDGPANSAKLQHPMDIAYDEKRNLLWICDTYNNRLKYMQLGSNTVATLDLEGLDEPGGMSLLDNYLWVANTNQHEITRLDLMNGSAEIIRVHE</sequence>
<proteinExistence type="predicted"/>
<dbReference type="EMBL" id="UOFL01000212">
    <property type="protein sequence ID" value="VAW81055.1"/>
    <property type="molecule type" value="Genomic_DNA"/>
</dbReference>
<dbReference type="InterPro" id="IPR011042">
    <property type="entry name" value="6-blade_b-propeller_TolB-like"/>
</dbReference>
<evidence type="ECO:0000259" key="1">
    <source>
        <dbReference type="Pfam" id="PF13905"/>
    </source>
</evidence>
<dbReference type="AlphaFoldDB" id="A0A3B0YJG4"/>
<dbReference type="SUPFAM" id="SSF52833">
    <property type="entry name" value="Thioredoxin-like"/>
    <property type="match status" value="1"/>
</dbReference>
<dbReference type="PANTHER" id="PTHR46388">
    <property type="entry name" value="NHL REPEAT-CONTAINING PROTEIN 2"/>
    <property type="match status" value="1"/>
</dbReference>
<dbReference type="SUPFAM" id="SSF101898">
    <property type="entry name" value="NHL repeat"/>
    <property type="match status" value="1"/>
</dbReference>
<dbReference type="Gene3D" id="3.40.30.10">
    <property type="entry name" value="Glutaredoxin"/>
    <property type="match status" value="1"/>
</dbReference>
<reference evidence="2" key="1">
    <citation type="submission" date="2018-06" db="EMBL/GenBank/DDBJ databases">
        <authorList>
            <person name="Zhirakovskaya E."/>
        </authorList>
    </citation>
    <scope>NUCLEOTIDE SEQUENCE</scope>
</reference>
<dbReference type="Pfam" id="PF13905">
    <property type="entry name" value="Thioredoxin_8"/>
    <property type="match status" value="1"/>
</dbReference>
<dbReference type="InterPro" id="IPR036249">
    <property type="entry name" value="Thioredoxin-like_sf"/>
</dbReference>
<name>A0A3B0YJG4_9ZZZZ</name>